<feature type="transmembrane region" description="Helical" evidence="1">
    <location>
        <begin position="243"/>
        <end position="263"/>
    </location>
</feature>
<dbReference type="EMBL" id="PDUD01000043">
    <property type="protein sequence ID" value="PHN02195.1"/>
    <property type="molecule type" value="Genomic_DNA"/>
</dbReference>
<feature type="transmembrane region" description="Helical" evidence="1">
    <location>
        <begin position="32"/>
        <end position="50"/>
    </location>
</feature>
<evidence type="ECO:0008006" key="4">
    <source>
        <dbReference type="Google" id="ProtNLM"/>
    </source>
</evidence>
<dbReference type="AlphaFoldDB" id="A0A2D0N126"/>
<feature type="transmembrane region" description="Helical" evidence="1">
    <location>
        <begin position="62"/>
        <end position="81"/>
    </location>
</feature>
<keyword evidence="1" id="KW-0472">Membrane</keyword>
<reference evidence="2 3" key="1">
    <citation type="submission" date="2017-10" db="EMBL/GenBank/DDBJ databases">
        <title>The draft genome sequence of Lewinella nigricans NBRC 102662.</title>
        <authorList>
            <person name="Wang K."/>
        </authorList>
    </citation>
    <scope>NUCLEOTIDE SEQUENCE [LARGE SCALE GENOMIC DNA]</scope>
    <source>
        <strain evidence="2 3">NBRC 102662</strain>
    </source>
</reference>
<keyword evidence="1" id="KW-1133">Transmembrane helix</keyword>
<dbReference type="InterPro" id="IPR024464">
    <property type="entry name" value="DUF2391"/>
</dbReference>
<proteinExistence type="predicted"/>
<name>A0A2D0N126_FLAN2</name>
<feature type="transmembrane region" description="Helical" evidence="1">
    <location>
        <begin position="93"/>
        <end position="114"/>
    </location>
</feature>
<gene>
    <name evidence="2" type="ORF">CRP01_33205</name>
</gene>
<sequence>MLLSLLSISTLDTFIQEGEKNRLLYRVEMTDALRAFCGALFVALPLHMTAEMWERARAIPSWDIAIVLVLAFFANVGYNSVSGFKHHKSRSSIWFDAVSCLGIGLVASLLTMLLIDQITIQIPFPIVLKLLALQSVLTGFGASLAKNQLGGGDAGEEEEISGYAVDYKRFLSGSLGALLYSLNIAPTIETIQISSSINGFQLIVIVLYSLLLSYLFVFVANFSTKSSLAKKGRIMDSAWSESLISYLIALLVSAGLLWLFGYIDLATPLSVSLPWIAVLGYVTTMGSSAGRLIF</sequence>
<accession>A0A2D0N126</accession>
<evidence type="ECO:0000256" key="1">
    <source>
        <dbReference type="SAM" id="Phobius"/>
    </source>
</evidence>
<protein>
    <recommendedName>
        <fullName evidence="4">TIGR02587 family membrane protein</fullName>
    </recommendedName>
</protein>
<evidence type="ECO:0000313" key="3">
    <source>
        <dbReference type="Proteomes" id="UP000223913"/>
    </source>
</evidence>
<keyword evidence="3" id="KW-1185">Reference proteome</keyword>
<feature type="transmembrane region" description="Helical" evidence="1">
    <location>
        <begin position="275"/>
        <end position="293"/>
    </location>
</feature>
<dbReference type="Proteomes" id="UP000223913">
    <property type="component" value="Unassembled WGS sequence"/>
</dbReference>
<dbReference type="Pfam" id="PF09622">
    <property type="entry name" value="DUF2391"/>
    <property type="match status" value="1"/>
</dbReference>
<keyword evidence="1" id="KW-0812">Transmembrane</keyword>
<comment type="caution">
    <text evidence="2">The sequence shown here is derived from an EMBL/GenBank/DDBJ whole genome shotgun (WGS) entry which is preliminary data.</text>
</comment>
<dbReference type="OrthoDB" id="147125at2"/>
<organism evidence="2 3">
    <name type="scientific">Flavilitoribacter nigricans (strain ATCC 23147 / DSM 23189 / NBRC 102662 / NCIMB 1420 / SS-2)</name>
    <name type="common">Lewinella nigricans</name>
    <dbReference type="NCBI Taxonomy" id="1122177"/>
    <lineage>
        <taxon>Bacteria</taxon>
        <taxon>Pseudomonadati</taxon>
        <taxon>Bacteroidota</taxon>
        <taxon>Saprospiria</taxon>
        <taxon>Saprospirales</taxon>
        <taxon>Lewinellaceae</taxon>
        <taxon>Flavilitoribacter</taxon>
    </lineage>
</organism>
<feature type="transmembrane region" description="Helical" evidence="1">
    <location>
        <begin position="200"/>
        <end position="222"/>
    </location>
</feature>
<evidence type="ECO:0000313" key="2">
    <source>
        <dbReference type="EMBL" id="PHN02195.1"/>
    </source>
</evidence>